<evidence type="ECO:0000313" key="2">
    <source>
        <dbReference type="EMBL" id="RRR65337.1"/>
    </source>
</evidence>
<proteinExistence type="predicted"/>
<comment type="caution">
    <text evidence="2">The sequence shown here is derived from an EMBL/GenBank/DDBJ whole genome shotgun (WGS) entry which is preliminary data.</text>
</comment>
<dbReference type="Proteomes" id="UP000280307">
    <property type="component" value="Unassembled WGS sequence"/>
</dbReference>
<organism evidence="2 3">
    <name type="scientific">Candidatus Viridilinea halotolerans</name>
    <dbReference type="NCBI Taxonomy" id="2491704"/>
    <lineage>
        <taxon>Bacteria</taxon>
        <taxon>Bacillati</taxon>
        <taxon>Chloroflexota</taxon>
        <taxon>Chloroflexia</taxon>
        <taxon>Chloroflexales</taxon>
        <taxon>Chloroflexineae</taxon>
        <taxon>Oscillochloridaceae</taxon>
        <taxon>Candidatus Viridilinea</taxon>
    </lineage>
</organism>
<accession>A0A426TQ58</accession>
<evidence type="ECO:0000313" key="3">
    <source>
        <dbReference type="Proteomes" id="UP000280307"/>
    </source>
</evidence>
<gene>
    <name evidence="2" type="ORF">EI684_23490</name>
</gene>
<protein>
    <submittedName>
        <fullName evidence="2">Uncharacterized protein</fullName>
    </submittedName>
</protein>
<dbReference type="AlphaFoldDB" id="A0A426TQ58"/>
<reference evidence="2 3" key="1">
    <citation type="submission" date="2018-12" db="EMBL/GenBank/DDBJ databases">
        <title>Genome Sequence of Candidatus Viridilinea halotolerans isolated from saline sulfide-rich spring.</title>
        <authorList>
            <person name="Grouzdev D.S."/>
            <person name="Burganskaya E.I."/>
            <person name="Krutkina M.S."/>
            <person name="Sukhacheva M.V."/>
            <person name="Gorlenko V.M."/>
        </authorList>
    </citation>
    <scope>NUCLEOTIDE SEQUENCE [LARGE SCALE GENOMIC DNA]</scope>
    <source>
        <strain evidence="2">Chok-6</strain>
    </source>
</reference>
<feature type="compositionally biased region" description="Polar residues" evidence="1">
    <location>
        <begin position="48"/>
        <end position="99"/>
    </location>
</feature>
<name>A0A426TQ58_9CHLR</name>
<dbReference type="EMBL" id="RSAS01000967">
    <property type="protein sequence ID" value="RRR65337.1"/>
    <property type="molecule type" value="Genomic_DNA"/>
</dbReference>
<evidence type="ECO:0000256" key="1">
    <source>
        <dbReference type="SAM" id="MobiDB-lite"/>
    </source>
</evidence>
<sequence>MSRACATGLRDSPCRPSAQAGWPQQNGCVAGCRPTGSNPPAPDREQAHSTSAQPTSAHSTSAQPTSAQPTSAQPTSALASDLQAGQPSLAENSKDSSQPARHLRVV</sequence>
<feature type="region of interest" description="Disordered" evidence="1">
    <location>
        <begin position="1"/>
        <end position="106"/>
    </location>
</feature>